<name>A0ABX2D087_9CYAN</name>
<dbReference type="EMBL" id="SRRZ01000051">
    <property type="protein sequence ID" value="NQE35278.1"/>
    <property type="molecule type" value="Genomic_DNA"/>
</dbReference>
<dbReference type="NCBIfam" id="NF047703">
    <property type="entry name" value="slr1658_superfam"/>
    <property type="match status" value="1"/>
</dbReference>
<comment type="caution">
    <text evidence="1">The sequence shown here is derived from an EMBL/GenBank/DDBJ whole genome shotgun (WGS) entry which is preliminary data.</text>
</comment>
<proteinExistence type="predicted"/>
<evidence type="ECO:0000313" key="2">
    <source>
        <dbReference type="Proteomes" id="UP000702425"/>
    </source>
</evidence>
<dbReference type="InterPro" id="IPR046239">
    <property type="entry name" value="DUF6272"/>
</dbReference>
<protein>
    <recommendedName>
        <fullName evidence="3">ATP-binding protein</fullName>
    </recommendedName>
</protein>
<dbReference type="Pfam" id="PF19788">
    <property type="entry name" value="DUF6272"/>
    <property type="match status" value="1"/>
</dbReference>
<dbReference type="InterPro" id="IPR058084">
    <property type="entry name" value="Slr1658-like"/>
</dbReference>
<gene>
    <name evidence="1" type="ORF">E5S67_03008</name>
</gene>
<reference evidence="1 2" key="1">
    <citation type="journal article" date="2020" name="Sci. Rep.">
        <title>A novel cyanobacterial geosmin producer, revising GeoA distribution and dispersion patterns in Bacteria.</title>
        <authorList>
            <person name="Churro C."/>
            <person name="Semedo-Aguiar A.P."/>
            <person name="Silva A.D."/>
            <person name="Pereira-Leal J.B."/>
            <person name="Leite R.B."/>
        </authorList>
    </citation>
    <scope>NUCLEOTIDE SEQUENCE [LARGE SCALE GENOMIC DNA]</scope>
    <source>
        <strain evidence="1 2">IPMA8</strain>
    </source>
</reference>
<evidence type="ECO:0008006" key="3">
    <source>
        <dbReference type="Google" id="ProtNLM"/>
    </source>
</evidence>
<keyword evidence="2" id="KW-1185">Reference proteome</keyword>
<evidence type="ECO:0000313" key="1">
    <source>
        <dbReference type="EMBL" id="NQE35278.1"/>
    </source>
</evidence>
<dbReference type="RefSeq" id="WP_172188536.1">
    <property type="nucleotide sequence ID" value="NZ_CAWPPK010000265.1"/>
</dbReference>
<accession>A0ABX2D087</accession>
<dbReference type="Proteomes" id="UP000702425">
    <property type="component" value="Unassembled WGS sequence"/>
</dbReference>
<organism evidence="1 2">
    <name type="scientific">Microcoleus asticus IPMA8</name>
    <dbReference type="NCBI Taxonomy" id="2563858"/>
    <lineage>
        <taxon>Bacteria</taxon>
        <taxon>Bacillati</taxon>
        <taxon>Cyanobacteriota</taxon>
        <taxon>Cyanophyceae</taxon>
        <taxon>Oscillatoriophycideae</taxon>
        <taxon>Oscillatoriales</taxon>
        <taxon>Microcoleaceae</taxon>
        <taxon>Microcoleus</taxon>
        <taxon>Microcoleus asticus</taxon>
    </lineage>
</organism>
<sequence length="202" mass="22569">MTSGSLQSVTEICGEFIDQFPPEHDSLELTFTPSSRPIKQRWRNNRLSAHFVADYLSSFLPVDAEDASSEKRVKQSKGAVSYVANELLENAIKFNKDDTNYKVRFGIHFIGETEVTAVIFASNSVNPEGANKLKEFIKEILASDPNELYLQQLEKNAESESDTSGLGLLTMINDYSAKIGWKFDPRPDSDTIAVTTVVQIRV</sequence>